<accession>A0A2P4SYT3</accession>
<comment type="caution">
    <text evidence="1">The sequence shown here is derived from an EMBL/GenBank/DDBJ whole genome shotgun (WGS) entry which is preliminary data.</text>
</comment>
<gene>
    <name evidence="1" type="ORF">CIB84_006963</name>
</gene>
<sequence length="35" mass="4067">MPLFSKSHKNPAEIVKILKENMAILEKQEKKTDKV</sequence>
<dbReference type="OrthoDB" id="609103at2759"/>
<evidence type="ECO:0000313" key="2">
    <source>
        <dbReference type="Proteomes" id="UP000237246"/>
    </source>
</evidence>
<protein>
    <submittedName>
        <fullName evidence="1">Uncharacterized protein</fullName>
    </submittedName>
</protein>
<reference evidence="1 2" key="1">
    <citation type="submission" date="2018-01" db="EMBL/GenBank/DDBJ databases">
        <title>Comparison of the Chinese Bamboo Partridge and Red Junglefowl genome sequences highlights the importance of demography in genome evolution.</title>
        <authorList>
            <person name="Tiley G.P."/>
            <person name="Kimball R.T."/>
            <person name="Braun E.L."/>
            <person name="Burleigh J.G."/>
        </authorList>
    </citation>
    <scope>NUCLEOTIDE SEQUENCE [LARGE SCALE GENOMIC DNA]</scope>
    <source>
        <strain evidence="1">RTK389</strain>
        <tissue evidence="1">Blood</tissue>
    </source>
</reference>
<dbReference type="EMBL" id="PPHD01015883">
    <property type="protein sequence ID" value="POI29287.1"/>
    <property type="molecule type" value="Genomic_DNA"/>
</dbReference>
<keyword evidence="2" id="KW-1185">Reference proteome</keyword>
<proteinExistence type="predicted"/>
<dbReference type="Proteomes" id="UP000237246">
    <property type="component" value="Unassembled WGS sequence"/>
</dbReference>
<dbReference type="AlphaFoldDB" id="A0A2P4SYT3"/>
<evidence type="ECO:0000313" key="1">
    <source>
        <dbReference type="EMBL" id="POI29287.1"/>
    </source>
</evidence>
<organism evidence="1 2">
    <name type="scientific">Bambusicola thoracicus</name>
    <name type="common">Chinese bamboo-partridge</name>
    <name type="synonym">Perdix thoracica</name>
    <dbReference type="NCBI Taxonomy" id="9083"/>
    <lineage>
        <taxon>Eukaryota</taxon>
        <taxon>Metazoa</taxon>
        <taxon>Chordata</taxon>
        <taxon>Craniata</taxon>
        <taxon>Vertebrata</taxon>
        <taxon>Euteleostomi</taxon>
        <taxon>Archelosauria</taxon>
        <taxon>Archosauria</taxon>
        <taxon>Dinosauria</taxon>
        <taxon>Saurischia</taxon>
        <taxon>Theropoda</taxon>
        <taxon>Coelurosauria</taxon>
        <taxon>Aves</taxon>
        <taxon>Neognathae</taxon>
        <taxon>Galloanserae</taxon>
        <taxon>Galliformes</taxon>
        <taxon>Phasianidae</taxon>
        <taxon>Perdicinae</taxon>
        <taxon>Bambusicola</taxon>
    </lineage>
</organism>
<name>A0A2P4SYT3_BAMTH</name>